<reference evidence="1" key="1">
    <citation type="submission" date="2020-04" db="EMBL/GenBank/DDBJ databases">
        <authorList>
            <person name="Alioto T."/>
            <person name="Alioto T."/>
            <person name="Gomez Garrido J."/>
        </authorList>
    </citation>
    <scope>NUCLEOTIDE SEQUENCE</scope>
    <source>
        <strain evidence="1">A484AB</strain>
    </source>
</reference>
<keyword evidence="1" id="KW-0808">Transferase</keyword>
<feature type="non-terminal residue" evidence="1">
    <location>
        <position position="1"/>
    </location>
</feature>
<proteinExistence type="predicted"/>
<name>A0A6S7LKZ2_PARCT</name>
<dbReference type="Gene3D" id="1.10.510.10">
    <property type="entry name" value="Transferase(Phosphotransferase) domain 1"/>
    <property type="match status" value="1"/>
</dbReference>
<dbReference type="OrthoDB" id="5988127at2759"/>
<protein>
    <submittedName>
        <fullName evidence="1">Serine threonine- kinase</fullName>
    </submittedName>
</protein>
<dbReference type="Proteomes" id="UP001152795">
    <property type="component" value="Unassembled WGS sequence"/>
</dbReference>
<evidence type="ECO:0000313" key="2">
    <source>
        <dbReference type="Proteomes" id="UP001152795"/>
    </source>
</evidence>
<keyword evidence="2" id="KW-1185">Reference proteome</keyword>
<dbReference type="Pfam" id="PF00069">
    <property type="entry name" value="Pkinase"/>
    <property type="match status" value="1"/>
</dbReference>
<sequence>FNLSNLEGIFVIAQLSNTLKWLHENKILHNDIKLDNVTKDNVQFHAILIDFGKACSFVNAKRKELSEELKAEYREKHAHIASEIIESKSKQSPASDADVYALERVVLN</sequence>
<dbReference type="AlphaFoldDB" id="A0A6S7LKZ2"/>
<dbReference type="GO" id="GO:0005524">
    <property type="term" value="F:ATP binding"/>
    <property type="evidence" value="ECO:0007669"/>
    <property type="project" value="InterPro"/>
</dbReference>
<organism evidence="1 2">
    <name type="scientific">Paramuricea clavata</name>
    <name type="common">Red gorgonian</name>
    <name type="synonym">Violescent sea-whip</name>
    <dbReference type="NCBI Taxonomy" id="317549"/>
    <lineage>
        <taxon>Eukaryota</taxon>
        <taxon>Metazoa</taxon>
        <taxon>Cnidaria</taxon>
        <taxon>Anthozoa</taxon>
        <taxon>Octocorallia</taxon>
        <taxon>Malacalcyonacea</taxon>
        <taxon>Plexauridae</taxon>
        <taxon>Paramuricea</taxon>
    </lineage>
</organism>
<dbReference type="PROSITE" id="PS50011">
    <property type="entry name" value="PROTEIN_KINASE_DOM"/>
    <property type="match status" value="1"/>
</dbReference>
<dbReference type="GO" id="GO:0004672">
    <property type="term" value="F:protein kinase activity"/>
    <property type="evidence" value="ECO:0007669"/>
    <property type="project" value="InterPro"/>
</dbReference>
<dbReference type="SUPFAM" id="SSF56112">
    <property type="entry name" value="Protein kinase-like (PK-like)"/>
    <property type="match status" value="1"/>
</dbReference>
<keyword evidence="1" id="KW-0418">Kinase</keyword>
<comment type="caution">
    <text evidence="1">The sequence shown here is derived from an EMBL/GenBank/DDBJ whole genome shotgun (WGS) entry which is preliminary data.</text>
</comment>
<gene>
    <name evidence="1" type="ORF">PACLA_8A048724</name>
</gene>
<dbReference type="InterPro" id="IPR000719">
    <property type="entry name" value="Prot_kinase_dom"/>
</dbReference>
<dbReference type="InterPro" id="IPR011009">
    <property type="entry name" value="Kinase-like_dom_sf"/>
</dbReference>
<dbReference type="EMBL" id="CACRXK020024297">
    <property type="protein sequence ID" value="CAB4038513.1"/>
    <property type="molecule type" value="Genomic_DNA"/>
</dbReference>
<evidence type="ECO:0000313" key="1">
    <source>
        <dbReference type="EMBL" id="CAB4038513.1"/>
    </source>
</evidence>
<accession>A0A6S7LKZ2</accession>